<sequence>MDSADVGAAACTVKNWGYSFSYKCDDPPAYADWDGNGTTDEIFAIAPNRKIYHSWDAANGWKEMPNGGRADYTIQACWADGRRTITVSVGNGQSQGVRWSSHFNQRWIGWYKSAKCDI</sequence>
<reference evidence="1 2" key="1">
    <citation type="submission" date="2015-10" db="EMBL/GenBank/DDBJ databases">
        <title>Draft genome sequence of Streptomyces curacoi DSM 40107, type strain for the species Streptomyces curacoi.</title>
        <authorList>
            <person name="Ruckert C."/>
            <person name="Winkler A."/>
            <person name="Kalinowski J."/>
            <person name="Kampfer P."/>
            <person name="Glaeser S."/>
        </authorList>
    </citation>
    <scope>NUCLEOTIDE SEQUENCE [LARGE SCALE GENOMIC DNA]</scope>
    <source>
        <strain evidence="1 2">DSM 40107</strain>
    </source>
</reference>
<evidence type="ECO:0000313" key="2">
    <source>
        <dbReference type="Proteomes" id="UP000054024"/>
    </source>
</evidence>
<dbReference type="Proteomes" id="UP000054024">
    <property type="component" value="Unassembled WGS sequence"/>
</dbReference>
<evidence type="ECO:0008006" key="3">
    <source>
        <dbReference type="Google" id="ProtNLM"/>
    </source>
</evidence>
<organism evidence="1 2">
    <name type="scientific">Streptomyces curacoi</name>
    <dbReference type="NCBI Taxonomy" id="146536"/>
    <lineage>
        <taxon>Bacteria</taxon>
        <taxon>Bacillati</taxon>
        <taxon>Actinomycetota</taxon>
        <taxon>Actinomycetes</taxon>
        <taxon>Kitasatosporales</taxon>
        <taxon>Streptomycetaceae</taxon>
        <taxon>Streptomyces</taxon>
    </lineage>
</organism>
<keyword evidence="2" id="KW-1185">Reference proteome</keyword>
<accession>A0A124GZV3</accession>
<gene>
    <name evidence="1" type="ORF">AQI70_21995</name>
</gene>
<name>A0A124GZV3_9ACTN</name>
<dbReference type="EMBL" id="LMWJ01000015">
    <property type="protein sequence ID" value="KUM73440.1"/>
    <property type="molecule type" value="Genomic_DNA"/>
</dbReference>
<comment type="caution">
    <text evidence="1">The sequence shown here is derived from an EMBL/GenBank/DDBJ whole genome shotgun (WGS) entry which is preliminary data.</text>
</comment>
<protein>
    <recommendedName>
        <fullName evidence="3">Ricin B lectin domain-containing protein</fullName>
    </recommendedName>
</protein>
<dbReference type="AlphaFoldDB" id="A0A124GZV3"/>
<evidence type="ECO:0000313" key="1">
    <source>
        <dbReference type="EMBL" id="KUM73440.1"/>
    </source>
</evidence>
<dbReference type="SUPFAM" id="SSF89372">
    <property type="entry name" value="Fucose-specific lectin"/>
    <property type="match status" value="1"/>
</dbReference>
<dbReference type="OrthoDB" id="4250829at2"/>
<dbReference type="RefSeq" id="WP_062152707.1">
    <property type="nucleotide sequence ID" value="NZ_KQ947989.1"/>
</dbReference>
<proteinExistence type="predicted"/>